<dbReference type="InterPro" id="IPR053020">
    <property type="entry name" value="Smr_domain_protein"/>
</dbReference>
<dbReference type="PANTHER" id="PTHR47417">
    <property type="entry name" value="SMR DOMAIN-CONTAINING PROTEIN YPL199C"/>
    <property type="match status" value="1"/>
</dbReference>
<dbReference type="AlphaFoldDB" id="A0A433QF19"/>
<sequence>MWIYRQSLDSVASLISPPPRLRHRQDLSSSLPIPHIPQPLAPMGNQPSSPADRLLIDSPSTIALKEGDHYRYLAREEQRFRNECEEEARQARESGFGASELEYGRSKSNAISLARFTTVAAEMTRQSQVHDKRMKLYNEEAAKIIYNANNNLLTSPQRILLHGLSIDEALTRVRERLFLLATSTTQPRLRDLTIVTGLPRLDGSLLSIVQPTVQSLIQEHDLDVEYDQPNEGCVFVQLNWSADDTGNVFDAIPVHAPTQPDDDDLADGDTVVDEDEFPRQGTPLDARLRKEGYEGPGPSLRARQEYRDAVRNRIAGEESPMGGWGGVVAAVGAVALAGLAIYKSTSGASSGKKRGE</sequence>
<keyword evidence="2" id="KW-0472">Membrane</keyword>
<feature type="compositionally biased region" description="Acidic residues" evidence="1">
    <location>
        <begin position="260"/>
        <end position="276"/>
    </location>
</feature>
<dbReference type="EMBL" id="RBNJ01006721">
    <property type="protein sequence ID" value="RUS28354.1"/>
    <property type="molecule type" value="Genomic_DNA"/>
</dbReference>
<feature type="transmembrane region" description="Helical" evidence="2">
    <location>
        <begin position="321"/>
        <end position="342"/>
    </location>
</feature>
<dbReference type="PANTHER" id="PTHR47417:SF1">
    <property type="entry name" value="SMR DOMAIN-CONTAINING PROTEIN YPL199C"/>
    <property type="match status" value="1"/>
</dbReference>
<name>A0A433QF19_9FUNG</name>
<dbReference type="Proteomes" id="UP000274822">
    <property type="component" value="Unassembled WGS sequence"/>
</dbReference>
<accession>A0A433QF19</accession>
<evidence type="ECO:0000256" key="2">
    <source>
        <dbReference type="SAM" id="Phobius"/>
    </source>
</evidence>
<feature type="region of interest" description="Disordered" evidence="1">
    <location>
        <begin position="19"/>
        <end position="50"/>
    </location>
</feature>
<reference evidence="3 4" key="1">
    <citation type="journal article" date="2018" name="New Phytol.">
        <title>Phylogenomics of Endogonaceae and evolution of mycorrhizas within Mucoromycota.</title>
        <authorList>
            <person name="Chang Y."/>
            <person name="Desiro A."/>
            <person name="Na H."/>
            <person name="Sandor L."/>
            <person name="Lipzen A."/>
            <person name="Clum A."/>
            <person name="Barry K."/>
            <person name="Grigoriev I.V."/>
            <person name="Martin F.M."/>
            <person name="Stajich J.E."/>
            <person name="Smith M.E."/>
            <person name="Bonito G."/>
            <person name="Spatafora J.W."/>
        </authorList>
    </citation>
    <scope>NUCLEOTIDE SEQUENCE [LARGE SCALE GENOMIC DNA]</scope>
    <source>
        <strain evidence="3 4">AD002</strain>
    </source>
</reference>
<gene>
    <name evidence="3" type="ORF">BC938DRAFT_481983</name>
</gene>
<dbReference type="InterPro" id="IPR036063">
    <property type="entry name" value="Smr_dom_sf"/>
</dbReference>
<keyword evidence="2" id="KW-1133">Transmembrane helix</keyword>
<evidence type="ECO:0000313" key="4">
    <source>
        <dbReference type="Proteomes" id="UP000274822"/>
    </source>
</evidence>
<organism evidence="3 4">
    <name type="scientific">Jimgerdemannia flammicorona</name>
    <dbReference type="NCBI Taxonomy" id="994334"/>
    <lineage>
        <taxon>Eukaryota</taxon>
        <taxon>Fungi</taxon>
        <taxon>Fungi incertae sedis</taxon>
        <taxon>Mucoromycota</taxon>
        <taxon>Mucoromycotina</taxon>
        <taxon>Endogonomycetes</taxon>
        <taxon>Endogonales</taxon>
        <taxon>Endogonaceae</taxon>
        <taxon>Jimgerdemannia</taxon>
    </lineage>
</organism>
<proteinExistence type="predicted"/>
<keyword evidence="2" id="KW-0812">Transmembrane</keyword>
<evidence type="ECO:0008006" key="5">
    <source>
        <dbReference type="Google" id="ProtNLM"/>
    </source>
</evidence>
<evidence type="ECO:0000256" key="1">
    <source>
        <dbReference type="SAM" id="MobiDB-lite"/>
    </source>
</evidence>
<dbReference type="Gene3D" id="3.30.1370.110">
    <property type="match status" value="1"/>
</dbReference>
<keyword evidence="4" id="KW-1185">Reference proteome</keyword>
<evidence type="ECO:0000313" key="3">
    <source>
        <dbReference type="EMBL" id="RUS28354.1"/>
    </source>
</evidence>
<feature type="region of interest" description="Disordered" evidence="1">
    <location>
        <begin position="256"/>
        <end position="302"/>
    </location>
</feature>
<comment type="caution">
    <text evidence="3">The sequence shown here is derived from an EMBL/GenBank/DDBJ whole genome shotgun (WGS) entry which is preliminary data.</text>
</comment>
<dbReference type="SUPFAM" id="SSF160443">
    <property type="entry name" value="SMR domain-like"/>
    <property type="match status" value="1"/>
</dbReference>
<protein>
    <recommendedName>
        <fullName evidence="5">Smr domain-containing protein</fullName>
    </recommendedName>
</protein>